<name>A0A5E8A8W9_9SPHN</name>
<evidence type="ECO:0000256" key="1">
    <source>
        <dbReference type="SAM" id="MobiDB-lite"/>
    </source>
</evidence>
<feature type="region of interest" description="Disordered" evidence="1">
    <location>
        <begin position="63"/>
        <end position="82"/>
    </location>
</feature>
<dbReference type="AlphaFoldDB" id="A0A5E8A8W9"/>
<organism evidence="2 3">
    <name type="scientific">Sphingomonas aurantiaca</name>
    <dbReference type="NCBI Taxonomy" id="185949"/>
    <lineage>
        <taxon>Bacteria</taxon>
        <taxon>Pseudomonadati</taxon>
        <taxon>Pseudomonadota</taxon>
        <taxon>Alphaproteobacteria</taxon>
        <taxon>Sphingomonadales</taxon>
        <taxon>Sphingomonadaceae</taxon>
        <taxon>Sphingomonas</taxon>
    </lineage>
</organism>
<reference evidence="2 3" key="1">
    <citation type="submission" date="2019-09" db="EMBL/GenBank/DDBJ databases">
        <authorList>
            <person name="Dittami M. S."/>
        </authorList>
    </citation>
    <scope>NUCLEOTIDE SEQUENCE [LARGE SCALE GENOMIC DNA]</scope>
    <source>
        <strain evidence="2">SPHINGO391</strain>
    </source>
</reference>
<sequence>MRGLRKAYPKRTATRQRIAPTVYIDACMGESVESHMAGARISLAHRLKQWNLAVGGKYERSAGFLNSTTRPRRKARDDRGRAPNWRLSIEPLV</sequence>
<protein>
    <submittedName>
        <fullName evidence="2">Uncharacterized protein</fullName>
    </submittedName>
</protein>
<evidence type="ECO:0000313" key="3">
    <source>
        <dbReference type="Proteomes" id="UP000326857"/>
    </source>
</evidence>
<gene>
    <name evidence="2" type="ORF">SPHINGO391_500089</name>
</gene>
<dbReference type="EMBL" id="CABVLI010000046">
    <property type="protein sequence ID" value="VVT27882.1"/>
    <property type="molecule type" value="Genomic_DNA"/>
</dbReference>
<dbReference type="Proteomes" id="UP000326857">
    <property type="component" value="Unassembled WGS sequence"/>
</dbReference>
<accession>A0A5E8A8W9</accession>
<evidence type="ECO:0000313" key="2">
    <source>
        <dbReference type="EMBL" id="VVT27882.1"/>
    </source>
</evidence>
<proteinExistence type="predicted"/>